<sequence length="222" mass="22932">MLSILALTMRRELLLALRRPAEIVMPPLFFLLAAMLYPLAIGPDQELLRAIGPGVLWVSALLAALLGLQRLFAADFADGTLEQALLAPHPLLLTVWAKVGAHWLLAGLPLVAVAPLLAIQYDMAPQALGVLLASLLLGTPVLSLLGALGAALALNARGGSVLLALMLAPLYIPLLILGSSSVHAEAQGLGSSAHLLLLAGLLCGTAALAPWATVAALRVALE</sequence>
<feature type="transmembrane region" description="Helical" evidence="13">
    <location>
        <begin position="195"/>
        <end position="221"/>
    </location>
</feature>
<evidence type="ECO:0000256" key="4">
    <source>
        <dbReference type="ARBA" id="ARBA00016452"/>
    </source>
</evidence>
<evidence type="ECO:0000256" key="6">
    <source>
        <dbReference type="ARBA" id="ARBA00022475"/>
    </source>
</evidence>
<keyword evidence="11 12" id="KW-0472">Membrane</keyword>
<name>A0A7W5BD25_9BURK</name>
<keyword evidence="10 13" id="KW-1133">Transmembrane helix</keyword>
<organism evidence="14 15">
    <name type="scientific">Pseudoduganella violacea</name>
    <dbReference type="NCBI Taxonomy" id="1715466"/>
    <lineage>
        <taxon>Bacteria</taxon>
        <taxon>Pseudomonadati</taxon>
        <taxon>Pseudomonadota</taxon>
        <taxon>Betaproteobacteria</taxon>
        <taxon>Burkholderiales</taxon>
        <taxon>Oxalobacteraceae</taxon>
        <taxon>Telluria group</taxon>
        <taxon>Pseudoduganella</taxon>
    </lineage>
</organism>
<feature type="transmembrane region" description="Helical" evidence="13">
    <location>
        <begin position="127"/>
        <end position="154"/>
    </location>
</feature>
<evidence type="ECO:0000256" key="11">
    <source>
        <dbReference type="ARBA" id="ARBA00023136"/>
    </source>
</evidence>
<dbReference type="Pfam" id="PF03379">
    <property type="entry name" value="CcmB"/>
    <property type="match status" value="1"/>
</dbReference>
<dbReference type="GO" id="GO:0015232">
    <property type="term" value="F:heme transmembrane transporter activity"/>
    <property type="evidence" value="ECO:0007669"/>
    <property type="project" value="InterPro"/>
</dbReference>
<keyword evidence="15" id="KW-1185">Reference proteome</keyword>
<evidence type="ECO:0000256" key="12">
    <source>
        <dbReference type="PIRNR" id="PIRNR002764"/>
    </source>
</evidence>
<evidence type="ECO:0000256" key="10">
    <source>
        <dbReference type="ARBA" id="ARBA00022989"/>
    </source>
</evidence>
<dbReference type="GO" id="GO:0017004">
    <property type="term" value="P:cytochrome complex assembly"/>
    <property type="evidence" value="ECO:0007669"/>
    <property type="project" value="UniProtKB-KW"/>
</dbReference>
<feature type="transmembrane region" description="Helical" evidence="13">
    <location>
        <begin position="161"/>
        <end position="183"/>
    </location>
</feature>
<proteinExistence type="inferred from homology"/>
<evidence type="ECO:0000256" key="3">
    <source>
        <dbReference type="ARBA" id="ARBA00010544"/>
    </source>
</evidence>
<evidence type="ECO:0000256" key="8">
    <source>
        <dbReference type="ARBA" id="ARBA00022692"/>
    </source>
</evidence>
<comment type="caution">
    <text evidence="14">The sequence shown here is derived from an EMBL/GenBank/DDBJ whole genome shotgun (WGS) entry which is preliminary data.</text>
</comment>
<dbReference type="PANTHER" id="PTHR30070">
    <property type="entry name" value="HEME EXPORTER PROTEIN B"/>
    <property type="match status" value="1"/>
</dbReference>
<comment type="similarity">
    <text evidence="3 12">Belongs to the CcmB/CycW/HelB family.</text>
</comment>
<evidence type="ECO:0000313" key="15">
    <source>
        <dbReference type="Proteomes" id="UP000541535"/>
    </source>
</evidence>
<evidence type="ECO:0000256" key="1">
    <source>
        <dbReference type="ARBA" id="ARBA00002442"/>
    </source>
</evidence>
<keyword evidence="5 12" id="KW-0813">Transport</keyword>
<evidence type="ECO:0000256" key="9">
    <source>
        <dbReference type="ARBA" id="ARBA00022748"/>
    </source>
</evidence>
<dbReference type="RefSeq" id="WP_183442701.1">
    <property type="nucleotide sequence ID" value="NZ_JACHXD010000012.1"/>
</dbReference>
<evidence type="ECO:0000256" key="2">
    <source>
        <dbReference type="ARBA" id="ARBA00004429"/>
    </source>
</evidence>
<dbReference type="GO" id="GO:0005886">
    <property type="term" value="C:plasma membrane"/>
    <property type="evidence" value="ECO:0007669"/>
    <property type="project" value="UniProtKB-SubCell"/>
</dbReference>
<reference evidence="14 15" key="1">
    <citation type="submission" date="2020-08" db="EMBL/GenBank/DDBJ databases">
        <title>Genomic Encyclopedia of Type Strains, Phase III (KMG-III): the genomes of soil and plant-associated and newly described type strains.</title>
        <authorList>
            <person name="Whitman W."/>
        </authorList>
    </citation>
    <scope>NUCLEOTIDE SEQUENCE [LARGE SCALE GENOMIC DNA]</scope>
    <source>
        <strain evidence="14 15">CECT 8897</strain>
    </source>
</reference>
<keyword evidence="9 12" id="KW-0201">Cytochrome c-type biogenesis</keyword>
<comment type="function">
    <text evidence="1 12">Required for the export of heme to the periplasm for the biogenesis of c-type cytochromes.</text>
</comment>
<dbReference type="InterPro" id="IPR003544">
    <property type="entry name" value="Cyt_c_biogenesis_CcmB"/>
</dbReference>
<evidence type="ECO:0000313" key="14">
    <source>
        <dbReference type="EMBL" id="MBB3120959.1"/>
    </source>
</evidence>
<keyword evidence="7 12" id="KW-0997">Cell inner membrane</keyword>
<dbReference type="PIRSF" id="PIRSF002764">
    <property type="entry name" value="CcmB"/>
    <property type="match status" value="1"/>
</dbReference>
<evidence type="ECO:0000256" key="13">
    <source>
        <dbReference type="SAM" id="Phobius"/>
    </source>
</evidence>
<dbReference type="EMBL" id="JACHXD010000012">
    <property type="protein sequence ID" value="MBB3120959.1"/>
    <property type="molecule type" value="Genomic_DNA"/>
</dbReference>
<feature type="transmembrane region" description="Helical" evidence="13">
    <location>
        <begin position="47"/>
        <end position="68"/>
    </location>
</feature>
<dbReference type="PANTHER" id="PTHR30070:SF1">
    <property type="entry name" value="CYTOCHROME C BIOGENESIS B-RELATED"/>
    <property type="match status" value="1"/>
</dbReference>
<dbReference type="Proteomes" id="UP000541535">
    <property type="component" value="Unassembled WGS sequence"/>
</dbReference>
<accession>A0A7W5BD25</accession>
<comment type="subcellular location">
    <subcellularLocation>
        <location evidence="2">Cell inner membrane</location>
        <topology evidence="2">Multi-pass membrane protein</topology>
    </subcellularLocation>
</comment>
<gene>
    <name evidence="14" type="ORF">FHS03_004032</name>
</gene>
<dbReference type="NCBIfam" id="TIGR01190">
    <property type="entry name" value="ccmB"/>
    <property type="match status" value="1"/>
</dbReference>
<protein>
    <recommendedName>
        <fullName evidence="4 12">Heme exporter protein B</fullName>
    </recommendedName>
</protein>
<evidence type="ECO:0000256" key="7">
    <source>
        <dbReference type="ARBA" id="ARBA00022519"/>
    </source>
</evidence>
<dbReference type="PRINTS" id="PR01414">
    <property type="entry name" value="CCMBBIOGNSIS"/>
</dbReference>
<keyword evidence="6 12" id="KW-1003">Cell membrane</keyword>
<dbReference type="GO" id="GO:1903607">
    <property type="term" value="P:cytochrome c biosynthetic process"/>
    <property type="evidence" value="ECO:0007669"/>
    <property type="project" value="TreeGrafter"/>
</dbReference>
<keyword evidence="8 13" id="KW-0812">Transmembrane</keyword>
<feature type="transmembrane region" description="Helical" evidence="13">
    <location>
        <begin position="21"/>
        <end position="41"/>
    </location>
</feature>
<feature type="transmembrane region" description="Helical" evidence="13">
    <location>
        <begin position="103"/>
        <end position="121"/>
    </location>
</feature>
<dbReference type="InterPro" id="IPR026031">
    <property type="entry name" value="Cyt_c_CcmB_bac"/>
</dbReference>
<evidence type="ECO:0000256" key="5">
    <source>
        <dbReference type="ARBA" id="ARBA00022448"/>
    </source>
</evidence>
<dbReference type="AlphaFoldDB" id="A0A7W5BD25"/>